<dbReference type="Pfam" id="PF02785">
    <property type="entry name" value="Biotin_carb_C"/>
    <property type="match status" value="1"/>
</dbReference>
<dbReference type="InterPro" id="IPR050856">
    <property type="entry name" value="Biotin_carboxylase_complex"/>
</dbReference>
<evidence type="ECO:0000256" key="2">
    <source>
        <dbReference type="ARBA" id="ARBA00022598"/>
    </source>
</evidence>
<dbReference type="AlphaFoldDB" id="A0A5A7MKW2"/>
<dbReference type="EMBL" id="BKCL01000001">
    <property type="protein sequence ID" value="GEQ96570.1"/>
    <property type="molecule type" value="Genomic_DNA"/>
</dbReference>
<evidence type="ECO:0000256" key="7">
    <source>
        <dbReference type="PROSITE-ProRule" id="PRU00409"/>
    </source>
</evidence>
<evidence type="ECO:0000313" key="11">
    <source>
        <dbReference type="EMBL" id="GEQ96570.1"/>
    </source>
</evidence>
<dbReference type="Gene3D" id="3.30.470.20">
    <property type="entry name" value="ATP-grasp fold, B domain"/>
    <property type="match status" value="1"/>
</dbReference>
<dbReference type="Gene3D" id="3.40.50.20">
    <property type="match status" value="1"/>
</dbReference>
<dbReference type="PROSITE" id="PS50968">
    <property type="entry name" value="BIOTINYL_LIPOYL"/>
    <property type="match status" value="1"/>
</dbReference>
<dbReference type="Gene3D" id="3.30.1490.20">
    <property type="entry name" value="ATP-grasp fold, A domain"/>
    <property type="match status" value="1"/>
</dbReference>
<evidence type="ECO:0000259" key="8">
    <source>
        <dbReference type="PROSITE" id="PS50968"/>
    </source>
</evidence>
<dbReference type="InterPro" id="IPR011054">
    <property type="entry name" value="Rudment_hybrid_motif"/>
</dbReference>
<dbReference type="InterPro" id="IPR001882">
    <property type="entry name" value="Biotin_BS"/>
</dbReference>
<dbReference type="GO" id="GO:0016874">
    <property type="term" value="F:ligase activity"/>
    <property type="evidence" value="ECO:0007669"/>
    <property type="project" value="UniProtKB-KW"/>
</dbReference>
<feature type="domain" description="Lipoyl-binding" evidence="8">
    <location>
        <begin position="598"/>
        <end position="673"/>
    </location>
</feature>
<dbReference type="Proteomes" id="UP000322084">
    <property type="component" value="Unassembled WGS sequence"/>
</dbReference>
<keyword evidence="3 7" id="KW-0547">Nucleotide-binding</keyword>
<feature type="domain" description="Biotin carboxylation" evidence="10">
    <location>
        <begin position="4"/>
        <end position="455"/>
    </location>
</feature>
<sequence length="674" mass="72810">MTRLFNKILIANRGEIACRVIRTARAMGIGTVAVYSDADAHALHVELADEAVHIGPAPAAQSYLCADKILDIAKRLHVDAIHPGYGFLSENADFAQACEDAGIVFIGPTADSIRKMGLKDEAKRLMSLAGVPVVPGYLGADQSEAHLSAQAREIGYPVLIKAVAGGGGKGMRRVDNEKDFAASLKGAKREAAGAFGNDHVLIEKYIQKPRHIEVQVFADGRGHGVYLFERDCSLQRRHQKVVEEAPAPGMSPALRRKMGEAAVAAAQTIGYHGAGTVEFIVDVEHGLDGAPFYFMEMNTRLQVEHPVTEMISGEDLVEWQIRVAAGEPLPLDQGDLAIDGHAIEVRLYAEDPSRDFLPATGTLNRYRPPMDEDFTRVDTGVREHDSISVHYDPMIAKIITWGEDREAALHHMAQALSETEIAGLATNLPFLKQVIAHPEFASGNVDTGFIPRHADALLPEAAPASDICLALATLGILAAREDRAFDEAARSNDPFSPWHDPSGWQANLASCECQDYIDGTGASRSVKITITDQGYRLEIDGQRYDAQIRAHMEEGKIETEISGQIYRATILVNPEQVQVIFAGNTESLKRLSAKFDPEEDADGPGAITAPMPGKVLDILVSDGDTVEKGQALLVLEAMKMEHTLTAPRDGTVSNLSAKTGDQVSDGAVLVTISD</sequence>
<dbReference type="InterPro" id="IPR005481">
    <property type="entry name" value="BC-like_N"/>
</dbReference>
<dbReference type="SMART" id="SM00878">
    <property type="entry name" value="Biotin_carb_C"/>
    <property type="match status" value="1"/>
</dbReference>
<reference evidence="11 12" key="1">
    <citation type="submission" date="2019-09" db="EMBL/GenBank/DDBJ databases">
        <title>NBRP : Genome information of microbial organism related human and environment.</title>
        <authorList>
            <person name="Hattori M."/>
            <person name="Oshima K."/>
            <person name="Inaba H."/>
            <person name="Suda W."/>
            <person name="Sakamoto M."/>
            <person name="Iino T."/>
            <person name="Kitahara M."/>
            <person name="Oshida Y."/>
            <person name="Iida T."/>
            <person name="Kudo T."/>
            <person name="Itoh T."/>
            <person name="Ohkuma M."/>
        </authorList>
    </citation>
    <scope>NUCLEOTIDE SEQUENCE [LARGE SCALE GENOMIC DNA]</scope>
    <source>
        <strain evidence="11 12">Hi-2</strain>
    </source>
</reference>
<name>A0A5A7MKW2_9PROT</name>
<dbReference type="InterPro" id="IPR011761">
    <property type="entry name" value="ATP-grasp"/>
</dbReference>
<accession>A0A5A7MKW2</accession>
<evidence type="ECO:0000313" key="12">
    <source>
        <dbReference type="Proteomes" id="UP000322084"/>
    </source>
</evidence>
<dbReference type="SUPFAM" id="SSF56059">
    <property type="entry name" value="Glutathione synthetase ATP-binding domain-like"/>
    <property type="match status" value="1"/>
</dbReference>
<dbReference type="GO" id="GO:0005524">
    <property type="term" value="F:ATP binding"/>
    <property type="evidence" value="ECO:0007669"/>
    <property type="project" value="UniProtKB-UniRule"/>
</dbReference>
<dbReference type="PANTHER" id="PTHR18866:SF33">
    <property type="entry name" value="METHYLCROTONOYL-COA CARBOXYLASE SUBUNIT ALPHA, MITOCHONDRIAL-RELATED"/>
    <property type="match status" value="1"/>
</dbReference>
<keyword evidence="4 7" id="KW-0067">ATP-binding</keyword>
<dbReference type="NCBIfam" id="NF006367">
    <property type="entry name" value="PRK08591.1"/>
    <property type="match status" value="1"/>
</dbReference>
<dbReference type="RefSeq" id="WP_210431082.1">
    <property type="nucleotide sequence ID" value="NZ_BKCL01000001.1"/>
</dbReference>
<dbReference type="InterPro" id="IPR011053">
    <property type="entry name" value="Single_hybrid_motif"/>
</dbReference>
<protein>
    <submittedName>
        <fullName evidence="11">3-methylcrotonyl-CoA carboxylase subunit alpha</fullName>
    </submittedName>
</protein>
<dbReference type="InterPro" id="IPR000089">
    <property type="entry name" value="Biotin_lipoyl"/>
</dbReference>
<dbReference type="SUPFAM" id="SSF51230">
    <property type="entry name" value="Single hybrid motif"/>
    <property type="match status" value="1"/>
</dbReference>
<evidence type="ECO:0000256" key="3">
    <source>
        <dbReference type="ARBA" id="ARBA00022741"/>
    </source>
</evidence>
<dbReference type="SUPFAM" id="SSF52440">
    <property type="entry name" value="PreATP-grasp domain"/>
    <property type="match status" value="1"/>
</dbReference>
<dbReference type="PROSITE" id="PS00188">
    <property type="entry name" value="BIOTIN"/>
    <property type="match status" value="1"/>
</dbReference>
<dbReference type="CDD" id="cd06850">
    <property type="entry name" value="biotinyl_domain"/>
    <property type="match status" value="1"/>
</dbReference>
<keyword evidence="6" id="KW-0092">Biotin</keyword>
<dbReference type="InterPro" id="IPR013815">
    <property type="entry name" value="ATP_grasp_subdomain_1"/>
</dbReference>
<feature type="domain" description="ATP-grasp" evidence="9">
    <location>
        <begin position="123"/>
        <end position="325"/>
    </location>
</feature>
<dbReference type="PROSITE" id="PS50979">
    <property type="entry name" value="BC"/>
    <property type="match status" value="1"/>
</dbReference>
<keyword evidence="5" id="KW-0809">Transit peptide</keyword>
<dbReference type="PROSITE" id="PS50975">
    <property type="entry name" value="ATP_GRASP"/>
    <property type="match status" value="1"/>
</dbReference>
<evidence type="ECO:0000256" key="6">
    <source>
        <dbReference type="ARBA" id="ARBA00023267"/>
    </source>
</evidence>
<dbReference type="FunFam" id="2.40.50.100:FF:000003">
    <property type="entry name" value="Acetyl-CoA carboxylase biotin carboxyl carrier protein"/>
    <property type="match status" value="1"/>
</dbReference>
<dbReference type="InterPro" id="IPR011764">
    <property type="entry name" value="Biotin_carboxylation_dom"/>
</dbReference>
<evidence type="ECO:0000259" key="10">
    <source>
        <dbReference type="PROSITE" id="PS50979"/>
    </source>
</evidence>
<dbReference type="Gene3D" id="3.30.700.40">
    <property type="match status" value="1"/>
</dbReference>
<dbReference type="InterPro" id="IPR005479">
    <property type="entry name" value="CPAse_ATP-bd"/>
</dbReference>
<dbReference type="PANTHER" id="PTHR18866">
    <property type="entry name" value="CARBOXYLASE:PYRUVATE/ACETYL-COA/PROPIONYL-COA CARBOXYLASE"/>
    <property type="match status" value="1"/>
</dbReference>
<comment type="cofactor">
    <cofactor evidence="1">
        <name>biotin</name>
        <dbReference type="ChEBI" id="CHEBI:57586"/>
    </cofactor>
</comment>
<evidence type="ECO:0000256" key="4">
    <source>
        <dbReference type="ARBA" id="ARBA00022840"/>
    </source>
</evidence>
<dbReference type="InterPro" id="IPR005482">
    <property type="entry name" value="Biotin_COase_C"/>
</dbReference>
<proteinExistence type="predicted"/>
<evidence type="ECO:0000259" key="9">
    <source>
        <dbReference type="PROSITE" id="PS50975"/>
    </source>
</evidence>
<keyword evidence="2" id="KW-0436">Ligase</keyword>
<dbReference type="FunFam" id="3.40.50.20:FF:000010">
    <property type="entry name" value="Propionyl-CoA carboxylase subunit alpha"/>
    <property type="match status" value="1"/>
</dbReference>
<gene>
    <name evidence="11" type="primary">accC</name>
    <name evidence="11" type="ORF">JCM17844_02070</name>
</gene>
<dbReference type="Gene3D" id="2.40.50.100">
    <property type="match status" value="1"/>
</dbReference>
<evidence type="ECO:0000256" key="1">
    <source>
        <dbReference type="ARBA" id="ARBA00001953"/>
    </source>
</evidence>
<dbReference type="InterPro" id="IPR016185">
    <property type="entry name" value="PreATP-grasp_dom_sf"/>
</dbReference>
<dbReference type="Pfam" id="PF00289">
    <property type="entry name" value="Biotin_carb_N"/>
    <property type="match status" value="1"/>
</dbReference>
<dbReference type="FunFam" id="3.30.470.20:FF:000028">
    <property type="entry name" value="Methylcrotonoyl-CoA carboxylase subunit alpha, mitochondrial"/>
    <property type="match status" value="1"/>
</dbReference>
<dbReference type="Pfam" id="PF02786">
    <property type="entry name" value="CPSase_L_D2"/>
    <property type="match status" value="1"/>
</dbReference>
<dbReference type="SUPFAM" id="SSF51246">
    <property type="entry name" value="Rudiment single hybrid motif"/>
    <property type="match status" value="1"/>
</dbReference>
<dbReference type="FunFam" id="3.30.1490.20:FF:000003">
    <property type="entry name" value="acetyl-CoA carboxylase isoform X1"/>
    <property type="match status" value="1"/>
</dbReference>
<evidence type="ECO:0000256" key="5">
    <source>
        <dbReference type="ARBA" id="ARBA00022946"/>
    </source>
</evidence>
<dbReference type="GO" id="GO:0046872">
    <property type="term" value="F:metal ion binding"/>
    <property type="evidence" value="ECO:0007669"/>
    <property type="project" value="InterPro"/>
</dbReference>
<comment type="caution">
    <text evidence="11">The sequence shown here is derived from an EMBL/GenBank/DDBJ whole genome shotgun (WGS) entry which is preliminary data.</text>
</comment>
<dbReference type="Pfam" id="PF00364">
    <property type="entry name" value="Biotin_lipoyl"/>
    <property type="match status" value="1"/>
</dbReference>
<dbReference type="PROSITE" id="PS00867">
    <property type="entry name" value="CPSASE_2"/>
    <property type="match status" value="1"/>
</dbReference>
<organism evidence="11 12">
    <name type="scientific">Iodidimonas gelatinilytica</name>
    <dbReference type="NCBI Taxonomy" id="1236966"/>
    <lineage>
        <taxon>Bacteria</taxon>
        <taxon>Pseudomonadati</taxon>
        <taxon>Pseudomonadota</taxon>
        <taxon>Alphaproteobacteria</taxon>
        <taxon>Iodidimonadales</taxon>
        <taxon>Iodidimonadaceae</taxon>
        <taxon>Iodidimonas</taxon>
    </lineage>
</organism>